<dbReference type="SUPFAM" id="SSF52833">
    <property type="entry name" value="Thioredoxin-like"/>
    <property type="match status" value="1"/>
</dbReference>
<dbReference type="AlphaFoldDB" id="A0A5C6T5R8"/>
<proteinExistence type="predicted"/>
<accession>A0A5C6T5R8</accession>
<dbReference type="PROSITE" id="PS50404">
    <property type="entry name" value="GST_NTER"/>
    <property type="match status" value="1"/>
</dbReference>
<dbReference type="Gene3D" id="3.40.30.10">
    <property type="entry name" value="Glutaredoxin"/>
    <property type="match status" value="1"/>
</dbReference>
<dbReference type="Pfam" id="PF02798">
    <property type="entry name" value="GST_N"/>
    <property type="match status" value="1"/>
</dbReference>
<name>A0A5C6T5R8_FUSOC</name>
<evidence type="ECO:0000313" key="2">
    <source>
        <dbReference type="EMBL" id="TXC06046.1"/>
    </source>
</evidence>
<dbReference type="EMBL" id="VMNF01000006">
    <property type="protein sequence ID" value="TXC06046.1"/>
    <property type="molecule type" value="Genomic_DNA"/>
</dbReference>
<reference evidence="2 3" key="1">
    <citation type="submission" date="2019-07" db="EMBL/GenBank/DDBJ databases">
        <title>The First High-Quality Draft Genome Sequence of the Causal Agent of the Current Panama Disease Epidemic.</title>
        <authorList>
            <person name="Warmington R.J."/>
            <person name="Kay W."/>
            <person name="Jeffries A."/>
            <person name="Bebber D."/>
            <person name="Moore K."/>
            <person name="Studholme D.J."/>
        </authorList>
    </citation>
    <scope>NUCLEOTIDE SEQUENCE [LARGE SCALE GENOMIC DNA]</scope>
    <source>
        <strain evidence="2 3">TR4</strain>
    </source>
</reference>
<sequence>MTDWKNAEYTLYSSPFSLYSMMARHTIQLGPTTHGATPPKSITLHFINHKAHENLSEDYLINVNPRGQVPAMKGKFLKETLTESRAISLHLAEKHYPAMLGGKYENVVRNLFERLHAVYGLSISNPNPTTEMTQRNPSPVEKILQRTDITPQYRAALEAKLALSVMPHALNSIELTEPFSHNQHNAIAFQPGVVAKHRADLKTIFEEVVEHRRQSGSYEDHDEWTFGTDIGPTILDSHLLPFTLRCMEVGNDDLVPLELQRWANVKEKSPSWQKVMHGKPTTYHPSMGPVAEMSEMMTL</sequence>
<gene>
    <name evidence="2" type="ORF">FocTR4_00009494</name>
</gene>
<dbReference type="InterPro" id="IPR036249">
    <property type="entry name" value="Thioredoxin-like_sf"/>
</dbReference>
<comment type="caution">
    <text evidence="2">The sequence shown here is derived from an EMBL/GenBank/DDBJ whole genome shotgun (WGS) entry which is preliminary data.</text>
</comment>
<dbReference type="Proteomes" id="UP000321331">
    <property type="component" value="Unassembled WGS sequence"/>
</dbReference>
<feature type="domain" description="GST N-terminal" evidence="1">
    <location>
        <begin position="7"/>
        <end position="99"/>
    </location>
</feature>
<evidence type="ECO:0000259" key="1">
    <source>
        <dbReference type="PROSITE" id="PS50404"/>
    </source>
</evidence>
<dbReference type="InterPro" id="IPR004045">
    <property type="entry name" value="Glutathione_S-Trfase_N"/>
</dbReference>
<organism evidence="2 3">
    <name type="scientific">Fusarium oxysporum f. sp. cubense</name>
    <dbReference type="NCBI Taxonomy" id="61366"/>
    <lineage>
        <taxon>Eukaryota</taxon>
        <taxon>Fungi</taxon>
        <taxon>Dikarya</taxon>
        <taxon>Ascomycota</taxon>
        <taxon>Pezizomycotina</taxon>
        <taxon>Sordariomycetes</taxon>
        <taxon>Hypocreomycetidae</taxon>
        <taxon>Hypocreales</taxon>
        <taxon>Nectriaceae</taxon>
        <taxon>Fusarium</taxon>
        <taxon>Fusarium oxysporum species complex</taxon>
    </lineage>
</organism>
<evidence type="ECO:0000313" key="3">
    <source>
        <dbReference type="Proteomes" id="UP000321331"/>
    </source>
</evidence>
<protein>
    <recommendedName>
        <fullName evidence="1">GST N-terminal domain-containing protein</fullName>
    </recommendedName>
</protein>